<dbReference type="AlphaFoldDB" id="A0A183GJ28"/>
<evidence type="ECO:0000313" key="2">
    <source>
        <dbReference type="EMBL" id="VDP33972.1"/>
    </source>
</evidence>
<evidence type="ECO:0000313" key="3">
    <source>
        <dbReference type="Proteomes" id="UP000050761"/>
    </source>
</evidence>
<gene>
    <name evidence="2" type="ORF">HPBE_LOCUS22661</name>
</gene>
<reference evidence="2 3" key="1">
    <citation type="submission" date="2018-11" db="EMBL/GenBank/DDBJ databases">
        <authorList>
            <consortium name="Pathogen Informatics"/>
        </authorList>
    </citation>
    <scope>NUCLEOTIDE SEQUENCE [LARGE SCALE GENOMIC DNA]</scope>
</reference>
<feature type="compositionally biased region" description="Acidic residues" evidence="1">
    <location>
        <begin position="148"/>
        <end position="158"/>
    </location>
</feature>
<proteinExistence type="predicted"/>
<accession>A0A183GJ28</accession>
<evidence type="ECO:0000313" key="4">
    <source>
        <dbReference type="WBParaSite" id="HPBE_0002266201-mRNA-1"/>
    </source>
</evidence>
<feature type="region of interest" description="Disordered" evidence="1">
    <location>
        <begin position="139"/>
        <end position="196"/>
    </location>
</feature>
<evidence type="ECO:0000256" key="1">
    <source>
        <dbReference type="SAM" id="MobiDB-lite"/>
    </source>
</evidence>
<name>A0A183GJ28_HELPZ</name>
<dbReference type="WBParaSite" id="HPBE_0002266201-mRNA-1">
    <property type="protein sequence ID" value="HPBE_0002266201-mRNA-1"/>
    <property type="gene ID" value="HPBE_0002266201"/>
</dbReference>
<protein>
    <submittedName>
        <fullName evidence="4">DUF5641 domain-containing protein</fullName>
    </submittedName>
</protein>
<keyword evidence="3" id="KW-1185">Reference proteome</keyword>
<reference evidence="4" key="2">
    <citation type="submission" date="2019-09" db="UniProtKB">
        <authorList>
            <consortium name="WormBaseParasite"/>
        </authorList>
    </citation>
    <scope>IDENTIFICATION</scope>
</reference>
<organism evidence="3 4">
    <name type="scientific">Heligmosomoides polygyrus</name>
    <name type="common">Parasitic roundworm</name>
    <dbReference type="NCBI Taxonomy" id="6339"/>
    <lineage>
        <taxon>Eukaryota</taxon>
        <taxon>Metazoa</taxon>
        <taxon>Ecdysozoa</taxon>
        <taxon>Nematoda</taxon>
        <taxon>Chromadorea</taxon>
        <taxon>Rhabditida</taxon>
        <taxon>Rhabditina</taxon>
        <taxon>Rhabditomorpha</taxon>
        <taxon>Strongyloidea</taxon>
        <taxon>Heligmosomidae</taxon>
        <taxon>Heligmosomoides</taxon>
    </lineage>
</organism>
<dbReference type="Proteomes" id="UP000050761">
    <property type="component" value="Unassembled WGS sequence"/>
</dbReference>
<dbReference type="OrthoDB" id="7762373at2759"/>
<sequence>MNKTLGKVTPLREEPRTLVVEIESMLNTRRLLYVESEESSERAPIDFLQNEFEDHRAVLAAGQSQYLTSLREEHKKEVGHRRRSRMAPKIGQVVLICDALQPRYMWKIGRTKISKLWRPVNILLPLELEDANTDVDTEFTSQQHPEMSESEPDLAEAEDVVRDEQQEDVESGNPGPEVRGQQNDVEEMDPGPEVRV</sequence>
<accession>A0A3P8C5F0</accession>
<dbReference type="EMBL" id="UZAH01034223">
    <property type="protein sequence ID" value="VDP33972.1"/>
    <property type="molecule type" value="Genomic_DNA"/>
</dbReference>